<organism evidence="1 2">
    <name type="scientific">Ancylostoma duodenale</name>
    <dbReference type="NCBI Taxonomy" id="51022"/>
    <lineage>
        <taxon>Eukaryota</taxon>
        <taxon>Metazoa</taxon>
        <taxon>Ecdysozoa</taxon>
        <taxon>Nematoda</taxon>
        <taxon>Chromadorea</taxon>
        <taxon>Rhabditida</taxon>
        <taxon>Rhabditina</taxon>
        <taxon>Rhabditomorpha</taxon>
        <taxon>Strongyloidea</taxon>
        <taxon>Ancylostomatidae</taxon>
        <taxon>Ancylostomatinae</taxon>
        <taxon>Ancylostoma</taxon>
    </lineage>
</organism>
<proteinExistence type="predicted"/>
<name>A0A0C2GJ52_9BILA</name>
<dbReference type="EMBL" id="KN734795">
    <property type="protein sequence ID" value="KIH57121.1"/>
    <property type="molecule type" value="Genomic_DNA"/>
</dbReference>
<reference evidence="1 2" key="1">
    <citation type="submission" date="2013-12" db="EMBL/GenBank/DDBJ databases">
        <title>Draft genome of the parsitic nematode Ancylostoma duodenale.</title>
        <authorList>
            <person name="Mitreva M."/>
        </authorList>
    </citation>
    <scope>NUCLEOTIDE SEQUENCE [LARGE SCALE GENOMIC DNA]</scope>
    <source>
        <strain evidence="1 2">Zhejiang</strain>
    </source>
</reference>
<evidence type="ECO:0008006" key="3">
    <source>
        <dbReference type="Google" id="ProtNLM"/>
    </source>
</evidence>
<sequence length="64" mass="7407">MKEDYVFSTLRRGHRSHFVHCIQPSTNMRSASGTYETIDVPFVRNQLRSILLIDSIRANNRGLT</sequence>
<dbReference type="OrthoDB" id="5848122at2759"/>
<accession>A0A0C2GJ52</accession>
<protein>
    <recommendedName>
        <fullName evidence="3">Myosin motor domain-containing protein</fullName>
    </recommendedName>
</protein>
<dbReference type="AlphaFoldDB" id="A0A0C2GJ52"/>
<gene>
    <name evidence="1" type="ORF">ANCDUO_12690</name>
</gene>
<dbReference type="Proteomes" id="UP000054047">
    <property type="component" value="Unassembled WGS sequence"/>
</dbReference>
<evidence type="ECO:0000313" key="1">
    <source>
        <dbReference type="EMBL" id="KIH57121.1"/>
    </source>
</evidence>
<keyword evidence="2" id="KW-1185">Reference proteome</keyword>
<evidence type="ECO:0000313" key="2">
    <source>
        <dbReference type="Proteomes" id="UP000054047"/>
    </source>
</evidence>